<protein>
    <submittedName>
        <fullName evidence="2">Uncharacterized protein</fullName>
    </submittedName>
</protein>
<feature type="transmembrane region" description="Helical" evidence="1">
    <location>
        <begin position="34"/>
        <end position="56"/>
    </location>
</feature>
<feature type="transmembrane region" description="Helical" evidence="1">
    <location>
        <begin position="62"/>
        <end position="79"/>
    </location>
</feature>
<dbReference type="Pfam" id="PF17370">
    <property type="entry name" value="DUF5392"/>
    <property type="match status" value="1"/>
</dbReference>
<keyword evidence="3" id="KW-1185">Reference proteome</keyword>
<organism evidence="2 3">
    <name type="scientific">Cytobacillus horneckiae</name>
    <dbReference type="NCBI Taxonomy" id="549687"/>
    <lineage>
        <taxon>Bacteria</taxon>
        <taxon>Bacillati</taxon>
        <taxon>Bacillota</taxon>
        <taxon>Bacilli</taxon>
        <taxon>Bacillales</taxon>
        <taxon>Bacillaceae</taxon>
        <taxon>Cytobacillus</taxon>
    </lineage>
</organism>
<sequence>MNFNPFAEMPAFVQKEMEKLNEKISPFMKKASRYALFSFPLIVFSIMNLVILIFAVPYDENMWITVGIYAVLGAVGMALSKESKIRRKEIEKMSMDYIIERINKSEHASEQMKTKYVTLIKEKPITALAQFTAFLQEERRRSYY</sequence>
<evidence type="ECO:0000313" key="2">
    <source>
        <dbReference type="EMBL" id="PKG30750.1"/>
    </source>
</evidence>
<reference evidence="2 3" key="1">
    <citation type="journal article" date="2010" name="Int. J. Syst. Evol. Microbiol.">
        <title>Bacillus horneckiae sp. nov., isolated from a spacecraft-assembly clean room.</title>
        <authorList>
            <person name="Vaishampayan P."/>
            <person name="Probst A."/>
            <person name="Krishnamurthi S."/>
            <person name="Ghosh S."/>
            <person name="Osman S."/>
            <person name="McDowall A."/>
            <person name="Ruckmani A."/>
            <person name="Mayilraj S."/>
            <person name="Venkateswaran K."/>
        </authorList>
    </citation>
    <scope>NUCLEOTIDE SEQUENCE [LARGE SCALE GENOMIC DNA]</scope>
    <source>
        <strain evidence="3">1PO1SC</strain>
    </source>
</reference>
<proteinExistence type="predicted"/>
<dbReference type="InterPro" id="IPR020205">
    <property type="entry name" value="Uncharacterised_YwnF_TM"/>
</dbReference>
<dbReference type="Proteomes" id="UP000233343">
    <property type="component" value="Unassembled WGS sequence"/>
</dbReference>
<dbReference type="EMBL" id="PISD01000005">
    <property type="protein sequence ID" value="PKG30750.1"/>
    <property type="molecule type" value="Genomic_DNA"/>
</dbReference>
<keyword evidence="1" id="KW-0472">Membrane</keyword>
<comment type="caution">
    <text evidence="2">The sequence shown here is derived from an EMBL/GenBank/DDBJ whole genome shotgun (WGS) entry which is preliminary data.</text>
</comment>
<dbReference type="RefSeq" id="WP_066193617.1">
    <property type="nucleotide sequence ID" value="NZ_JAFDQP010000003.1"/>
</dbReference>
<accession>A0A2N0ZML3</accession>
<evidence type="ECO:0000256" key="1">
    <source>
        <dbReference type="SAM" id="Phobius"/>
    </source>
</evidence>
<gene>
    <name evidence="2" type="ORF">CWS20_01340</name>
</gene>
<keyword evidence="1" id="KW-1133">Transmembrane helix</keyword>
<name>A0A2N0ZML3_9BACI</name>
<evidence type="ECO:0000313" key="3">
    <source>
        <dbReference type="Proteomes" id="UP000233343"/>
    </source>
</evidence>
<dbReference type="AlphaFoldDB" id="A0A2N0ZML3"/>
<keyword evidence="1" id="KW-0812">Transmembrane</keyword>